<name>A0A0E9RV01_ANGAN</name>
<reference evidence="1" key="2">
    <citation type="journal article" date="2015" name="Fish Shellfish Immunol.">
        <title>Early steps in the European eel (Anguilla anguilla)-Vibrio vulnificus interaction in the gills: Role of the RtxA13 toxin.</title>
        <authorList>
            <person name="Callol A."/>
            <person name="Pajuelo D."/>
            <person name="Ebbesson L."/>
            <person name="Teles M."/>
            <person name="MacKenzie S."/>
            <person name="Amaro C."/>
        </authorList>
    </citation>
    <scope>NUCLEOTIDE SEQUENCE</scope>
</reference>
<sequence length="41" mass="4720">MSLLHPLTIFILIPYFERVTPLVLRGQVFQKNSSVAQSVYL</sequence>
<protein>
    <submittedName>
        <fullName evidence="1">Uncharacterized protein</fullName>
    </submittedName>
</protein>
<proteinExistence type="predicted"/>
<evidence type="ECO:0000313" key="1">
    <source>
        <dbReference type="EMBL" id="JAH32939.1"/>
    </source>
</evidence>
<organism evidence="1">
    <name type="scientific">Anguilla anguilla</name>
    <name type="common">European freshwater eel</name>
    <name type="synonym">Muraena anguilla</name>
    <dbReference type="NCBI Taxonomy" id="7936"/>
    <lineage>
        <taxon>Eukaryota</taxon>
        <taxon>Metazoa</taxon>
        <taxon>Chordata</taxon>
        <taxon>Craniata</taxon>
        <taxon>Vertebrata</taxon>
        <taxon>Euteleostomi</taxon>
        <taxon>Actinopterygii</taxon>
        <taxon>Neopterygii</taxon>
        <taxon>Teleostei</taxon>
        <taxon>Anguilliformes</taxon>
        <taxon>Anguillidae</taxon>
        <taxon>Anguilla</taxon>
    </lineage>
</organism>
<dbReference type="EMBL" id="GBXM01075638">
    <property type="protein sequence ID" value="JAH32939.1"/>
    <property type="molecule type" value="Transcribed_RNA"/>
</dbReference>
<reference evidence="1" key="1">
    <citation type="submission" date="2014-11" db="EMBL/GenBank/DDBJ databases">
        <authorList>
            <person name="Amaro Gonzalez C."/>
        </authorList>
    </citation>
    <scope>NUCLEOTIDE SEQUENCE</scope>
</reference>
<dbReference type="AlphaFoldDB" id="A0A0E9RV01"/>
<accession>A0A0E9RV01</accession>